<dbReference type="RefSeq" id="WP_128635687.1">
    <property type="nucleotide sequence ID" value="NZ_RRCN01000002.1"/>
</dbReference>
<dbReference type="InterPro" id="IPR036638">
    <property type="entry name" value="HLH_DNA-bd_sf"/>
</dbReference>
<keyword evidence="1" id="KW-0175">Coiled coil</keyword>
<dbReference type="OrthoDB" id="2972613at2"/>
<comment type="caution">
    <text evidence="2">The sequence shown here is derived from an EMBL/GenBank/DDBJ whole genome shotgun (WGS) entry which is preliminary data.</text>
</comment>
<dbReference type="AlphaFoldDB" id="A0A3P3T977"/>
<dbReference type="InterPro" id="IPR018540">
    <property type="entry name" value="Spo0E-like"/>
</dbReference>
<accession>A0A3P3T977</accession>
<evidence type="ECO:0000256" key="1">
    <source>
        <dbReference type="SAM" id="Coils"/>
    </source>
</evidence>
<dbReference type="EMBL" id="RRCN01000002">
    <property type="protein sequence ID" value="RRJ54577.1"/>
    <property type="molecule type" value="Genomic_DNA"/>
</dbReference>
<dbReference type="Proteomes" id="UP000267017">
    <property type="component" value="Unassembled WGS sequence"/>
</dbReference>
<dbReference type="GO" id="GO:0043937">
    <property type="term" value="P:regulation of sporulation"/>
    <property type="evidence" value="ECO:0007669"/>
    <property type="project" value="InterPro"/>
</dbReference>
<keyword evidence="3" id="KW-1185">Reference proteome</keyword>
<feature type="coiled-coil region" evidence="1">
    <location>
        <begin position="4"/>
        <end position="52"/>
    </location>
</feature>
<proteinExistence type="predicted"/>
<dbReference type="GO" id="GO:0046983">
    <property type="term" value="F:protein dimerization activity"/>
    <property type="evidence" value="ECO:0007669"/>
    <property type="project" value="InterPro"/>
</dbReference>
<dbReference type="SUPFAM" id="SSF140500">
    <property type="entry name" value="BAS1536-like"/>
    <property type="match status" value="1"/>
</dbReference>
<dbReference type="Pfam" id="PF09388">
    <property type="entry name" value="SpoOE-like"/>
    <property type="match status" value="1"/>
</dbReference>
<protein>
    <submittedName>
        <fullName evidence="2">Aspartyl-phosphate phosphatase Spo0E family protein</fullName>
    </submittedName>
</protein>
<reference evidence="2 3" key="1">
    <citation type="submission" date="2018-11" db="EMBL/GenBank/DDBJ databases">
        <title>Genome sequencing of Paenibacillus sp. KCOM 3021 (= ChDC PVNT-B20).</title>
        <authorList>
            <person name="Kook J.-K."/>
            <person name="Park S.-N."/>
            <person name="Lim Y.K."/>
        </authorList>
    </citation>
    <scope>NUCLEOTIDE SEQUENCE [LARGE SCALE GENOMIC DNA]</scope>
    <source>
        <strain evidence="2 3">KCOM 3021</strain>
    </source>
</reference>
<organism evidence="2 3">
    <name type="scientific">Paenibacillus oralis</name>
    <dbReference type="NCBI Taxonomy" id="2490856"/>
    <lineage>
        <taxon>Bacteria</taxon>
        <taxon>Bacillati</taxon>
        <taxon>Bacillota</taxon>
        <taxon>Bacilli</taxon>
        <taxon>Bacillales</taxon>
        <taxon>Paenibacillaceae</taxon>
        <taxon>Paenibacillus</taxon>
    </lineage>
</organism>
<gene>
    <name evidence="2" type="ORF">EHV15_33745</name>
</gene>
<evidence type="ECO:0000313" key="3">
    <source>
        <dbReference type="Proteomes" id="UP000267017"/>
    </source>
</evidence>
<dbReference type="InterPro" id="IPR037208">
    <property type="entry name" value="Spo0E-like_sf"/>
</dbReference>
<sequence>MRGANELREKIEAVRAELNTLAKQVGAMAKEVLLKSQELDELLNEYNRALKKGE</sequence>
<evidence type="ECO:0000313" key="2">
    <source>
        <dbReference type="EMBL" id="RRJ54577.1"/>
    </source>
</evidence>
<dbReference type="Gene3D" id="4.10.280.10">
    <property type="entry name" value="Helix-loop-helix DNA-binding domain"/>
    <property type="match status" value="1"/>
</dbReference>
<name>A0A3P3T977_9BACL</name>